<dbReference type="SUPFAM" id="SSF53474">
    <property type="entry name" value="alpha/beta-Hydrolases"/>
    <property type="match status" value="1"/>
</dbReference>
<sequence>MTFWKISAVFATLLYAGFAAPFETIYSYLRARFRDEDGAKRAYFSHVGLVGDLIARVVRFPVTSLRLPSDGPVLRSLLRATTRAQLLLLNLFDPVPGVVVRPETEKFGTWVTPQTSSFATATAATSHVMLYFHGGGFVNNSPDACVPLAKQLIRAFNAKAKITNRSDISLSIFLSQYPLCPESSFSNILDDCFEAYKFLLHRGYKNIMVAGDSAGGNIALNLISILKSEYPDLIQPISAVLFCPWVDPFVSILPKNFPREISRNNDVLSLENSRYMASKVASTISSEIVRYKLSPIDWENSKLASSIPEKGILIVYGGGDILRGGLDFFVDKILHTTSPPSLSDSSHLIIKKRYPYVCHDFQIVYLLLFGVAQHTALKAIRDAAEFMFNTAQA</sequence>
<dbReference type="PANTHER" id="PTHR48081">
    <property type="entry name" value="AB HYDROLASE SUPERFAMILY PROTEIN C4A8.06C"/>
    <property type="match status" value="1"/>
</dbReference>
<feature type="domain" description="Alpha/beta hydrolase fold-3" evidence="4">
    <location>
        <begin position="129"/>
        <end position="323"/>
    </location>
</feature>
<accession>A0AAD5XIC3</accession>
<evidence type="ECO:0000256" key="2">
    <source>
        <dbReference type="ARBA" id="ARBA00022801"/>
    </source>
</evidence>
<comment type="similarity">
    <text evidence="1">Belongs to the 'GDXG' lipolytic enzyme family.</text>
</comment>
<dbReference type="Pfam" id="PF07859">
    <property type="entry name" value="Abhydrolase_3"/>
    <property type="match status" value="1"/>
</dbReference>
<dbReference type="PANTHER" id="PTHR48081:SF8">
    <property type="entry name" value="ALPHA_BETA HYDROLASE FOLD-3 DOMAIN-CONTAINING PROTEIN-RELATED"/>
    <property type="match status" value="1"/>
</dbReference>
<comment type="caution">
    <text evidence="5">The sequence shown here is derived from an EMBL/GenBank/DDBJ whole genome shotgun (WGS) entry which is preliminary data.</text>
</comment>
<feature type="active site" evidence="3">
    <location>
        <position position="213"/>
    </location>
</feature>
<organism evidence="5 6">
    <name type="scientific">Physocladia obscura</name>
    <dbReference type="NCBI Taxonomy" id="109957"/>
    <lineage>
        <taxon>Eukaryota</taxon>
        <taxon>Fungi</taxon>
        <taxon>Fungi incertae sedis</taxon>
        <taxon>Chytridiomycota</taxon>
        <taxon>Chytridiomycota incertae sedis</taxon>
        <taxon>Chytridiomycetes</taxon>
        <taxon>Chytridiales</taxon>
        <taxon>Chytriomycetaceae</taxon>
        <taxon>Physocladia</taxon>
    </lineage>
</organism>
<dbReference type="Proteomes" id="UP001211907">
    <property type="component" value="Unassembled WGS sequence"/>
</dbReference>
<keyword evidence="2" id="KW-0378">Hydrolase</keyword>
<dbReference type="InterPro" id="IPR029058">
    <property type="entry name" value="AB_hydrolase_fold"/>
</dbReference>
<name>A0AAD5XIC3_9FUNG</name>
<dbReference type="InterPro" id="IPR050300">
    <property type="entry name" value="GDXG_lipolytic_enzyme"/>
</dbReference>
<dbReference type="AlphaFoldDB" id="A0AAD5XIC3"/>
<evidence type="ECO:0000313" key="6">
    <source>
        <dbReference type="Proteomes" id="UP001211907"/>
    </source>
</evidence>
<evidence type="ECO:0000259" key="4">
    <source>
        <dbReference type="Pfam" id="PF07859"/>
    </source>
</evidence>
<dbReference type="Gene3D" id="3.40.50.1820">
    <property type="entry name" value="alpha/beta hydrolase"/>
    <property type="match status" value="1"/>
</dbReference>
<evidence type="ECO:0000313" key="5">
    <source>
        <dbReference type="EMBL" id="KAJ3130913.1"/>
    </source>
</evidence>
<protein>
    <recommendedName>
        <fullName evidence="4">Alpha/beta hydrolase fold-3 domain-containing protein</fullName>
    </recommendedName>
</protein>
<gene>
    <name evidence="5" type="ORF">HK100_007187</name>
</gene>
<keyword evidence="6" id="KW-1185">Reference proteome</keyword>
<reference evidence="5" key="1">
    <citation type="submission" date="2020-05" db="EMBL/GenBank/DDBJ databases">
        <title>Phylogenomic resolution of chytrid fungi.</title>
        <authorList>
            <person name="Stajich J.E."/>
            <person name="Amses K."/>
            <person name="Simmons R."/>
            <person name="Seto K."/>
            <person name="Myers J."/>
            <person name="Bonds A."/>
            <person name="Quandt C.A."/>
            <person name="Barry K."/>
            <person name="Liu P."/>
            <person name="Grigoriev I."/>
            <person name="Longcore J.E."/>
            <person name="James T.Y."/>
        </authorList>
    </citation>
    <scope>NUCLEOTIDE SEQUENCE</scope>
    <source>
        <strain evidence="5">JEL0513</strain>
    </source>
</reference>
<dbReference type="EMBL" id="JADGJH010000338">
    <property type="protein sequence ID" value="KAJ3130913.1"/>
    <property type="molecule type" value="Genomic_DNA"/>
</dbReference>
<dbReference type="InterPro" id="IPR033140">
    <property type="entry name" value="Lipase_GDXG_put_SER_AS"/>
</dbReference>
<evidence type="ECO:0000256" key="3">
    <source>
        <dbReference type="PROSITE-ProRule" id="PRU10038"/>
    </source>
</evidence>
<dbReference type="PROSITE" id="PS01174">
    <property type="entry name" value="LIPASE_GDXG_SER"/>
    <property type="match status" value="1"/>
</dbReference>
<evidence type="ECO:0000256" key="1">
    <source>
        <dbReference type="ARBA" id="ARBA00010515"/>
    </source>
</evidence>
<dbReference type="GO" id="GO:0016787">
    <property type="term" value="F:hydrolase activity"/>
    <property type="evidence" value="ECO:0007669"/>
    <property type="project" value="UniProtKB-KW"/>
</dbReference>
<dbReference type="InterPro" id="IPR013094">
    <property type="entry name" value="AB_hydrolase_3"/>
</dbReference>
<proteinExistence type="inferred from homology"/>